<protein>
    <submittedName>
        <fullName evidence="2">Diguanylate cyclase</fullName>
    </submittedName>
</protein>
<dbReference type="InterPro" id="IPR029787">
    <property type="entry name" value="Nucleotide_cyclase"/>
</dbReference>
<dbReference type="InterPro" id="IPR043128">
    <property type="entry name" value="Rev_trsase/Diguanyl_cyclase"/>
</dbReference>
<proteinExistence type="predicted"/>
<evidence type="ECO:0000313" key="3">
    <source>
        <dbReference type="Proteomes" id="UP000326944"/>
    </source>
</evidence>
<accession>A0A5P8NYP3</accession>
<dbReference type="GO" id="GO:0006793">
    <property type="term" value="P:phosphorus metabolic process"/>
    <property type="evidence" value="ECO:0007669"/>
    <property type="project" value="UniProtKB-ARBA"/>
</dbReference>
<keyword evidence="3" id="KW-1185">Reference proteome</keyword>
<evidence type="ECO:0000313" key="2">
    <source>
        <dbReference type="EMBL" id="QFR48552.1"/>
    </source>
</evidence>
<dbReference type="SMART" id="SM00267">
    <property type="entry name" value="GGDEF"/>
    <property type="match status" value="1"/>
</dbReference>
<feature type="domain" description="PLD phosphodiesterase" evidence="1">
    <location>
        <begin position="168"/>
        <end position="204"/>
    </location>
</feature>
<organism evidence="2 3">
    <name type="scientific">Sulfurimonas lithotrophica</name>
    <dbReference type="NCBI Taxonomy" id="2590022"/>
    <lineage>
        <taxon>Bacteria</taxon>
        <taxon>Pseudomonadati</taxon>
        <taxon>Campylobacterota</taxon>
        <taxon>Epsilonproteobacteria</taxon>
        <taxon>Campylobacterales</taxon>
        <taxon>Sulfurimonadaceae</taxon>
        <taxon>Sulfurimonas</taxon>
    </lineage>
</organism>
<dbReference type="InterPro" id="IPR000160">
    <property type="entry name" value="GGDEF_dom"/>
</dbReference>
<dbReference type="AlphaFoldDB" id="A0A5P8NYP3"/>
<dbReference type="KEGG" id="sulg:FJR48_01935"/>
<dbReference type="Proteomes" id="UP000326944">
    <property type="component" value="Chromosome"/>
</dbReference>
<reference evidence="2 3" key="1">
    <citation type="submission" date="2019-09" db="EMBL/GenBank/DDBJ databases">
        <title>Sulfurimonas gotlandica sp. nov., a chemoautotrophic and psychrotolerant epsilonproteobacterium isolated from a pelagic redoxcline, and an emended description of the genus Sulfurimonas.</title>
        <authorList>
            <person name="Wang S."/>
            <person name="Jiang L."/>
            <person name="Shao S."/>
        </authorList>
    </citation>
    <scope>NUCLEOTIDE SEQUENCE [LARGE SCALE GENOMIC DNA]</scope>
    <source>
        <strain evidence="2 3">GYSZ_1</strain>
    </source>
</reference>
<evidence type="ECO:0000259" key="1">
    <source>
        <dbReference type="PROSITE" id="PS50035"/>
    </source>
</evidence>
<gene>
    <name evidence="2" type="ORF">FJR48_01935</name>
</gene>
<dbReference type="SUPFAM" id="SSF55073">
    <property type="entry name" value="Nucleotide cyclase"/>
    <property type="match status" value="1"/>
</dbReference>
<name>A0A5P8NYP3_9BACT</name>
<dbReference type="InterPro" id="IPR001736">
    <property type="entry name" value="PLipase_D/transphosphatidylase"/>
</dbReference>
<dbReference type="Gene3D" id="3.30.70.270">
    <property type="match status" value="1"/>
</dbReference>
<sequence>MDIKQKVAPNLYKIIDTIESDRVKIADEWMKVETVADIFKKYKISINKFKEKFAVKIIEYFISVVREEKEAGDCPIMTKFVNYMIDKNITPRQVFQICMGVRKALRVYIFNKDFTLEETQGILTETADLFDANLAGVLDIFTSLYEKQQQLIVESRERQNKFQEFSKIINFIHSKIIIVKDGKIVTANKSFFEFTGTSNLDEFYEVLKYEQIKHEKDSKEKFTLSNIDDWLEDACKKDNSFNVDVYHQKYQKLFTYNARVTELPGKEVKYIISFNNISNFIGDNEKLKMSLEKDKLTGLYNYVKFESLLGNSRIQNQDGKKSALAVIDLPDLKTLNAKGETKQCSDIIVQTANKIKDFVSKDIQVARVQDCRFALYIPMNTKQSCYDWCFSLFSKLNQEKHRVTFALSWFDTSEDENVSLLNVFSLIEKANKSIKKKIFTDFEGIRESELLEDQEKFVSAIDKLKKVNMIIYYKELPIVSKNTLLHKDSKSVSFHISKKQCVTIREDSKVYFHLENIGDVEAEIKDFDVVKNEMAIHNFRVAKSSPIHRTMFRVRAEEQDVKIIPEDDDIIYSTLLDLNIKSMAVSMKRKYDISVGDKIQIKTVLSIDKKPNNIKALGEVIKIEKNKQNKKVVIECKYDSQTEKAISSYISIRQMQIVKEIQCVDT</sequence>
<dbReference type="OrthoDB" id="5333676at2"/>
<dbReference type="PROSITE" id="PS50035">
    <property type="entry name" value="PLD"/>
    <property type="match status" value="1"/>
</dbReference>
<dbReference type="GO" id="GO:0003824">
    <property type="term" value="F:catalytic activity"/>
    <property type="evidence" value="ECO:0007669"/>
    <property type="project" value="InterPro"/>
</dbReference>
<dbReference type="EMBL" id="CP043617">
    <property type="protein sequence ID" value="QFR48552.1"/>
    <property type="molecule type" value="Genomic_DNA"/>
</dbReference>
<dbReference type="Pfam" id="PF00990">
    <property type="entry name" value="GGDEF"/>
    <property type="match status" value="1"/>
</dbReference>
<dbReference type="RefSeq" id="WP_152306495.1">
    <property type="nucleotide sequence ID" value="NZ_CP043617.1"/>
</dbReference>